<protein>
    <submittedName>
        <fullName evidence="2">Uncharacterized protein</fullName>
    </submittedName>
</protein>
<keyword evidence="3" id="KW-1185">Reference proteome</keyword>
<sequence>MTPRRSIATPCQGTRTYEQRSSSPFTQLHEGIAKAVMSGIGESLESPLRESSNTPQTVNIVNIDSAHATRNLTSVRRKRKLSASTTRESAKSSRLVSYIISEKQRCHDSGLPFSETEFDLAVSKIPNMSLDAHDLVYLKTLYFAIGSPESLVALQEVFKVKRRTITGETRRRGYNLSPAERVKVIECITPNIAYQVLQKRCHIHQLFIDSSIGSRKTSDGFVIDTVQSITTQSRHQTGNPNNLEDSRISESILKELYPTLKSSTEEYKKKRRFVGSLRRLGERFDLMVRKFGYGILALIPLPIEELAGEPTLIITDEL</sequence>
<dbReference type="AlphaFoldDB" id="A0A5N6JPA8"/>
<dbReference type="OrthoDB" id="67027at2759"/>
<comment type="caution">
    <text evidence="2">The sequence shown here is derived from an EMBL/GenBank/DDBJ whole genome shotgun (WGS) entry which is preliminary data.</text>
</comment>
<evidence type="ECO:0000313" key="3">
    <source>
        <dbReference type="Proteomes" id="UP000326757"/>
    </source>
</evidence>
<evidence type="ECO:0000313" key="2">
    <source>
        <dbReference type="EMBL" id="KAB8287399.1"/>
    </source>
</evidence>
<reference evidence="2 3" key="1">
    <citation type="submission" date="2019-06" db="EMBL/GenBank/DDBJ databases">
        <title>Genome Sequence of the Brown Rot Fungal Pathogen Monilinia laxa.</title>
        <authorList>
            <person name="De Miccolis Angelini R.M."/>
            <person name="Landi L."/>
            <person name="Abate D."/>
            <person name="Pollastro S."/>
            <person name="Romanazzi G."/>
            <person name="Faretra F."/>
        </authorList>
    </citation>
    <scope>NUCLEOTIDE SEQUENCE [LARGE SCALE GENOMIC DNA]</scope>
    <source>
        <strain evidence="2 3">Mlax316</strain>
    </source>
</reference>
<name>A0A5N6JPA8_MONLA</name>
<organism evidence="2 3">
    <name type="scientific">Monilinia laxa</name>
    <name type="common">Brown rot fungus</name>
    <name type="synonym">Sclerotinia laxa</name>
    <dbReference type="NCBI Taxonomy" id="61186"/>
    <lineage>
        <taxon>Eukaryota</taxon>
        <taxon>Fungi</taxon>
        <taxon>Dikarya</taxon>
        <taxon>Ascomycota</taxon>
        <taxon>Pezizomycotina</taxon>
        <taxon>Leotiomycetes</taxon>
        <taxon>Helotiales</taxon>
        <taxon>Sclerotiniaceae</taxon>
        <taxon>Monilinia</taxon>
    </lineage>
</organism>
<gene>
    <name evidence="2" type="ORF">EYC80_010105</name>
</gene>
<proteinExistence type="predicted"/>
<dbReference type="EMBL" id="VIGI01000031">
    <property type="protein sequence ID" value="KAB8287399.1"/>
    <property type="molecule type" value="Genomic_DNA"/>
</dbReference>
<dbReference type="Proteomes" id="UP000326757">
    <property type="component" value="Unassembled WGS sequence"/>
</dbReference>
<evidence type="ECO:0000256" key="1">
    <source>
        <dbReference type="SAM" id="MobiDB-lite"/>
    </source>
</evidence>
<feature type="compositionally biased region" description="Polar residues" evidence="1">
    <location>
        <begin position="9"/>
        <end position="21"/>
    </location>
</feature>
<accession>A0A5N6JPA8</accession>
<feature type="region of interest" description="Disordered" evidence="1">
    <location>
        <begin position="1"/>
        <end position="21"/>
    </location>
</feature>